<organism evidence="4 5">
    <name type="scientific">Acanthaster planci</name>
    <name type="common">Crown-of-thorns starfish</name>
    <dbReference type="NCBI Taxonomy" id="133434"/>
    <lineage>
        <taxon>Eukaryota</taxon>
        <taxon>Metazoa</taxon>
        <taxon>Echinodermata</taxon>
        <taxon>Eleutherozoa</taxon>
        <taxon>Asterozoa</taxon>
        <taxon>Asteroidea</taxon>
        <taxon>Valvatacea</taxon>
        <taxon>Valvatida</taxon>
        <taxon>Acanthasteridae</taxon>
        <taxon>Acanthaster</taxon>
    </lineage>
</organism>
<dbReference type="Proteomes" id="UP000694845">
    <property type="component" value="Unplaced"/>
</dbReference>
<dbReference type="PIRSF" id="PIRSF028983">
    <property type="entry name" value="BCP1"/>
    <property type="match status" value="1"/>
</dbReference>
<feature type="region of interest" description="Disordered" evidence="3">
    <location>
        <begin position="1"/>
        <end position="51"/>
    </location>
</feature>
<accession>A0A8B7XID4</accession>
<evidence type="ECO:0000256" key="1">
    <source>
        <dbReference type="ARBA" id="ARBA00006781"/>
    </source>
</evidence>
<dbReference type="RefSeq" id="XP_022080558.1">
    <property type="nucleotide sequence ID" value="XM_022224866.1"/>
</dbReference>
<feature type="compositionally biased region" description="Basic and acidic residues" evidence="3">
    <location>
        <begin position="9"/>
        <end position="18"/>
    </location>
</feature>
<evidence type="ECO:0000313" key="4">
    <source>
        <dbReference type="Proteomes" id="UP000694845"/>
    </source>
</evidence>
<proteinExistence type="inferred from homology"/>
<dbReference type="GeneID" id="110973777"/>
<dbReference type="GO" id="GO:0005634">
    <property type="term" value="C:nucleus"/>
    <property type="evidence" value="ECO:0007669"/>
    <property type="project" value="TreeGrafter"/>
</dbReference>
<protein>
    <recommendedName>
        <fullName evidence="2">Protein BCCIP homolog</fullName>
    </recommendedName>
</protein>
<dbReference type="InterPro" id="IPR025602">
    <property type="entry name" value="BCP1_family"/>
</dbReference>
<dbReference type="KEGG" id="aplc:110973777"/>
<name>A0A8B7XID4_ACAPL</name>
<comment type="similarity">
    <text evidence="1 2">Belongs to the BCP1 family.</text>
</comment>
<feature type="compositionally biased region" description="Acidic residues" evidence="3">
    <location>
        <begin position="19"/>
        <end position="41"/>
    </location>
</feature>
<reference evidence="5" key="1">
    <citation type="submission" date="2025-08" db="UniProtKB">
        <authorList>
            <consortium name="RefSeq"/>
        </authorList>
    </citation>
    <scope>IDENTIFICATION</scope>
</reference>
<dbReference type="OrthoDB" id="27543at2759"/>
<evidence type="ECO:0000256" key="3">
    <source>
        <dbReference type="SAM" id="MobiDB-lite"/>
    </source>
</evidence>
<dbReference type="PANTHER" id="PTHR13261">
    <property type="entry name" value="BRCA2 AND CDKN1A INTERACTING PROTEIN"/>
    <property type="match status" value="1"/>
</dbReference>
<dbReference type="OMA" id="VKFYRKE"/>
<dbReference type="PANTHER" id="PTHR13261:SF0">
    <property type="entry name" value="BRCA2 AND CDKN1A-INTERACTING PROTEIN"/>
    <property type="match status" value="1"/>
</dbReference>
<dbReference type="Pfam" id="PF13862">
    <property type="entry name" value="BCCIP"/>
    <property type="match status" value="1"/>
</dbReference>
<sequence>MATYSKKRRVEENLAEKEEIQEENDDSSDSNSDEEEEGYDDDSPHPEINQEVQVEFEALPPQDNDFHGIKRLLQQLFLKSRVNLSELTNLILSQNHVGSVLKQSEAQLAEESDSSDDDDEDHVYGVITALNISDKKNENCVKDIQSLLEEKCTKCASPADREQFMRTLDDPEHSVGLLLNERFVNIPPQLAPPLHKSLQKDLQLASRKNPKFKLDYFLLICKSYREDSRRQPAKGKKKKAAGSVTPENELLFSNAEDEYFHKAAVLSFEYPVSAESDSALGGSWSFDDVEYKTFRTVLLVPSSCMADILSQIEENLSI</sequence>
<evidence type="ECO:0000256" key="2">
    <source>
        <dbReference type="PIRNR" id="PIRNR028983"/>
    </source>
</evidence>
<evidence type="ECO:0000313" key="5">
    <source>
        <dbReference type="RefSeq" id="XP_022080558.1"/>
    </source>
</evidence>
<dbReference type="AlphaFoldDB" id="A0A8B7XID4"/>
<keyword evidence="4" id="KW-1185">Reference proteome</keyword>
<gene>
    <name evidence="5" type="primary">LOC110973777</name>
</gene>